<dbReference type="PANTHER" id="PTHR34351:SF1">
    <property type="entry name" value="SLR1927 PROTEIN"/>
    <property type="match status" value="1"/>
</dbReference>
<comment type="caution">
    <text evidence="2">The sequence shown here is derived from an EMBL/GenBank/DDBJ whole genome shotgun (WGS) entry which is preliminary data.</text>
</comment>
<evidence type="ECO:0000313" key="2">
    <source>
        <dbReference type="EMBL" id="MCE2596015.1"/>
    </source>
</evidence>
<organism evidence="2 3">
    <name type="scientific">Motilimonas cestriensis</name>
    <dbReference type="NCBI Taxonomy" id="2742685"/>
    <lineage>
        <taxon>Bacteria</taxon>
        <taxon>Pseudomonadati</taxon>
        <taxon>Pseudomonadota</taxon>
        <taxon>Gammaproteobacteria</taxon>
        <taxon>Alteromonadales</taxon>
        <taxon>Alteromonadales genera incertae sedis</taxon>
        <taxon>Motilimonas</taxon>
    </lineage>
</organism>
<proteinExistence type="predicted"/>
<dbReference type="EMBL" id="JAIMJA010000015">
    <property type="protein sequence ID" value="MCE2596015.1"/>
    <property type="molecule type" value="Genomic_DNA"/>
</dbReference>
<keyword evidence="1" id="KW-1133">Transmembrane helix</keyword>
<keyword evidence="3" id="KW-1185">Reference proteome</keyword>
<evidence type="ECO:0000256" key="1">
    <source>
        <dbReference type="SAM" id="Phobius"/>
    </source>
</evidence>
<gene>
    <name evidence="2" type="ORF">K6Y31_14475</name>
</gene>
<feature type="transmembrane region" description="Helical" evidence="1">
    <location>
        <begin position="61"/>
        <end position="79"/>
    </location>
</feature>
<accession>A0ABS8WF93</accession>
<dbReference type="RefSeq" id="WP_233053678.1">
    <property type="nucleotide sequence ID" value="NZ_JAIMJA010000015.1"/>
</dbReference>
<name>A0ABS8WF93_9GAMM</name>
<keyword evidence="1" id="KW-0812">Transmembrane</keyword>
<reference evidence="2 3" key="1">
    <citation type="journal article" date="2022" name="Environ. Microbiol. Rep.">
        <title>Eco-phylogenetic analyses reveal divergent evolution of vitamin B12 metabolism in the marine bacterial family 'Psychromonadaceae'.</title>
        <authorList>
            <person name="Jin X."/>
            <person name="Yang Y."/>
            <person name="Cao H."/>
            <person name="Gao B."/>
            <person name="Zhao Z."/>
        </authorList>
    </citation>
    <scope>NUCLEOTIDE SEQUENCE [LARGE SCALE GENOMIC DNA]</scope>
    <source>
        <strain evidence="2 3">MKS20</strain>
    </source>
</reference>
<feature type="transmembrane region" description="Helical" evidence="1">
    <location>
        <begin position="32"/>
        <end position="55"/>
    </location>
</feature>
<dbReference type="Proteomes" id="UP001201273">
    <property type="component" value="Unassembled WGS sequence"/>
</dbReference>
<dbReference type="PANTHER" id="PTHR34351">
    <property type="entry name" value="SLR1927 PROTEIN-RELATED"/>
    <property type="match status" value="1"/>
</dbReference>
<keyword evidence="1" id="KW-0472">Membrane</keyword>
<protein>
    <submittedName>
        <fullName evidence="2">DUF58 domain-containing protein</fullName>
    </submittedName>
</protein>
<sequence length="321" mass="36036">MTIRKWFKQRFDKWLKKNIPPNGKITLTRNNLFILPTWFGAAYLVTCFTLFLLGTNYQNNLILFLSFLLSSIFVSCLLASHKNMSGLTLNAASPEPQFAEQYIAFPLKIEHRPEQGQFIFAFQQDGDGLDALIKDQQVLIYRQALRRGYFNPGRLTISSVFPLGLFRVWTHVDLNWQGLVYPKPIESAVVLDSDGADKQTDLGRSRTQAGFDEFAGLKTYQIGESLKSVAWKQLAQGRGWHSKAFEQAQGSAVWLNLNAQTGRDLETKLGQLTAQVLTLDEQNALYGLRLGTQEIAPAQGAQQRLTCLAALATYGINRAVV</sequence>
<evidence type="ECO:0000313" key="3">
    <source>
        <dbReference type="Proteomes" id="UP001201273"/>
    </source>
</evidence>